<evidence type="ECO:0000256" key="1">
    <source>
        <dbReference type="ARBA" id="ARBA00023015"/>
    </source>
</evidence>
<name>A0A9D9E1L8_9BACT</name>
<dbReference type="PROSITE" id="PS50977">
    <property type="entry name" value="HTH_TETR_2"/>
    <property type="match status" value="1"/>
</dbReference>
<dbReference type="SUPFAM" id="SSF46689">
    <property type="entry name" value="Homeodomain-like"/>
    <property type="match status" value="1"/>
</dbReference>
<keyword evidence="2 4" id="KW-0238">DNA-binding</keyword>
<comment type="caution">
    <text evidence="6">The sequence shown here is derived from an EMBL/GenBank/DDBJ whole genome shotgun (WGS) entry which is preliminary data.</text>
</comment>
<protein>
    <submittedName>
        <fullName evidence="6">TetR/AcrR family transcriptional regulator</fullName>
    </submittedName>
</protein>
<dbReference type="GO" id="GO:0003677">
    <property type="term" value="F:DNA binding"/>
    <property type="evidence" value="ECO:0007669"/>
    <property type="project" value="UniProtKB-UniRule"/>
</dbReference>
<evidence type="ECO:0000256" key="3">
    <source>
        <dbReference type="ARBA" id="ARBA00023163"/>
    </source>
</evidence>
<dbReference type="PANTHER" id="PTHR47506:SF6">
    <property type="entry name" value="HTH-TYPE TRANSCRIPTIONAL REPRESSOR NEMR"/>
    <property type="match status" value="1"/>
</dbReference>
<dbReference type="InterPro" id="IPR009057">
    <property type="entry name" value="Homeodomain-like_sf"/>
</dbReference>
<dbReference type="InterPro" id="IPR001647">
    <property type="entry name" value="HTH_TetR"/>
</dbReference>
<gene>
    <name evidence="6" type="ORF">IAC54_01310</name>
</gene>
<dbReference type="InterPro" id="IPR036271">
    <property type="entry name" value="Tet_transcr_reg_TetR-rel_C_sf"/>
</dbReference>
<dbReference type="PANTHER" id="PTHR47506">
    <property type="entry name" value="TRANSCRIPTIONAL REGULATORY PROTEIN"/>
    <property type="match status" value="1"/>
</dbReference>
<proteinExistence type="predicted"/>
<dbReference type="EMBL" id="JADIMW010000012">
    <property type="protein sequence ID" value="MBO8437523.1"/>
    <property type="molecule type" value="Genomic_DNA"/>
</dbReference>
<accession>A0A9D9E1L8</accession>
<keyword evidence="1" id="KW-0805">Transcription regulation</keyword>
<organism evidence="6 7">
    <name type="scientific">Candidatus Caccoplasma merdipullorum</name>
    <dbReference type="NCBI Taxonomy" id="2840718"/>
    <lineage>
        <taxon>Bacteria</taxon>
        <taxon>Pseudomonadati</taxon>
        <taxon>Bacteroidota</taxon>
        <taxon>Bacteroidia</taxon>
        <taxon>Bacteroidales</taxon>
        <taxon>Bacteroidaceae</taxon>
        <taxon>Bacteroidaceae incertae sedis</taxon>
        <taxon>Candidatus Caccoplasma</taxon>
    </lineage>
</organism>
<keyword evidence="3" id="KW-0804">Transcription</keyword>
<reference evidence="6" key="2">
    <citation type="journal article" date="2021" name="PeerJ">
        <title>Extensive microbial diversity within the chicken gut microbiome revealed by metagenomics and culture.</title>
        <authorList>
            <person name="Gilroy R."/>
            <person name="Ravi A."/>
            <person name="Getino M."/>
            <person name="Pursley I."/>
            <person name="Horton D.L."/>
            <person name="Alikhan N.F."/>
            <person name="Baker D."/>
            <person name="Gharbi K."/>
            <person name="Hall N."/>
            <person name="Watson M."/>
            <person name="Adriaenssens E.M."/>
            <person name="Foster-Nyarko E."/>
            <person name="Jarju S."/>
            <person name="Secka A."/>
            <person name="Antonio M."/>
            <person name="Oren A."/>
            <person name="Chaudhuri R.R."/>
            <person name="La Ragione R."/>
            <person name="Hildebrand F."/>
            <person name="Pallen M.J."/>
        </authorList>
    </citation>
    <scope>NUCLEOTIDE SEQUENCE</scope>
    <source>
        <strain evidence="6">G3-4614</strain>
    </source>
</reference>
<dbReference type="Pfam" id="PF00440">
    <property type="entry name" value="TetR_N"/>
    <property type="match status" value="1"/>
</dbReference>
<reference evidence="6" key="1">
    <citation type="submission" date="2020-10" db="EMBL/GenBank/DDBJ databases">
        <authorList>
            <person name="Gilroy R."/>
        </authorList>
    </citation>
    <scope>NUCLEOTIDE SEQUENCE</scope>
    <source>
        <strain evidence="6">G3-4614</strain>
    </source>
</reference>
<dbReference type="PRINTS" id="PR00455">
    <property type="entry name" value="HTHTETR"/>
</dbReference>
<dbReference type="Proteomes" id="UP000823636">
    <property type="component" value="Unassembled WGS sequence"/>
</dbReference>
<evidence type="ECO:0000259" key="5">
    <source>
        <dbReference type="PROSITE" id="PS50977"/>
    </source>
</evidence>
<dbReference type="SUPFAM" id="SSF48498">
    <property type="entry name" value="Tetracyclin repressor-like, C-terminal domain"/>
    <property type="match status" value="1"/>
</dbReference>
<feature type="DNA-binding region" description="H-T-H motif" evidence="4">
    <location>
        <begin position="25"/>
        <end position="44"/>
    </location>
</feature>
<evidence type="ECO:0000256" key="4">
    <source>
        <dbReference type="PROSITE-ProRule" id="PRU00335"/>
    </source>
</evidence>
<feature type="domain" description="HTH tetR-type" evidence="5">
    <location>
        <begin position="2"/>
        <end position="62"/>
    </location>
</feature>
<evidence type="ECO:0000313" key="7">
    <source>
        <dbReference type="Proteomes" id="UP000823636"/>
    </source>
</evidence>
<dbReference type="AlphaFoldDB" id="A0A9D9E1L8"/>
<dbReference type="Gene3D" id="1.10.357.10">
    <property type="entry name" value="Tetracycline Repressor, domain 2"/>
    <property type="match status" value="1"/>
</dbReference>
<sequence>MKTNRDEIMQSALQLFMSMNYEKVSLQMITRKVGITKTGIFNYFPTKLDLFVAVADKYLFNAQNPRNKFDTSDATLSGFIEKYVEGVKRTMAEIVRLGNVDRKAMPGKSPNAGYFHLFHQVLFYYPGGKEKLHGMMANEYDIWREKISRAADAGEINPDTDVEEAAALFRQVFVGLSYEKSFYDGLDTEQLRKRFQHIYSLLKR</sequence>
<evidence type="ECO:0000256" key="2">
    <source>
        <dbReference type="ARBA" id="ARBA00023125"/>
    </source>
</evidence>
<evidence type="ECO:0000313" key="6">
    <source>
        <dbReference type="EMBL" id="MBO8437523.1"/>
    </source>
</evidence>